<keyword evidence="1 3" id="KW-0378">Hydrolase</keyword>
<name>A0A0W0VG95_9GAMM</name>
<dbReference type="Proteomes" id="UP000055035">
    <property type="component" value="Unassembled WGS sequence"/>
</dbReference>
<gene>
    <name evidence="5" type="primary">egl</name>
    <name evidence="5" type="ORF">Ljor_0116</name>
</gene>
<evidence type="ECO:0000313" key="6">
    <source>
        <dbReference type="Proteomes" id="UP000055035"/>
    </source>
</evidence>
<accession>A0A0W0VG95</accession>
<dbReference type="InterPro" id="IPR017853">
    <property type="entry name" value="GH"/>
</dbReference>
<comment type="similarity">
    <text evidence="3">Belongs to the glycosyl hydrolase 5 (cellulase A) family.</text>
</comment>
<dbReference type="GO" id="GO:0009251">
    <property type="term" value="P:glucan catabolic process"/>
    <property type="evidence" value="ECO:0007669"/>
    <property type="project" value="TreeGrafter"/>
</dbReference>
<dbReference type="PROSITE" id="PS00659">
    <property type="entry name" value="GLYCOSYL_HYDROL_F5"/>
    <property type="match status" value="1"/>
</dbReference>
<dbReference type="InterPro" id="IPR018087">
    <property type="entry name" value="Glyco_hydro_5_CS"/>
</dbReference>
<dbReference type="EC" id="3.2.1.4" evidence="5"/>
<dbReference type="PANTHER" id="PTHR34142">
    <property type="entry name" value="ENDO-BETA-1,4-GLUCANASE A"/>
    <property type="match status" value="1"/>
</dbReference>
<evidence type="ECO:0000256" key="3">
    <source>
        <dbReference type="RuleBase" id="RU361153"/>
    </source>
</evidence>
<evidence type="ECO:0000256" key="2">
    <source>
        <dbReference type="ARBA" id="ARBA00023295"/>
    </source>
</evidence>
<sequence length="516" mass="56858">MDCYYTHDLIFNHPGAGMFKWLTFFVFPNLAFAASISNDIEGVGPNGLIRPYLCIQNQSGSVTLKLAPGQSGDANAASGSAYYAGATLRFGGCEPENSYLGYLGLSINNSGNNSIGNYSPPAGVHITYANRSIDSGGHVKGVITYTPIETNTQMAHAKPSKNWPFVGFNLSGLEFGKVIDPFVIPNLSQQDSSSNNSDLKEIEELINAGMNTVRLPISWGYIQLDGPGKGSLNLAYYNNYIRPLLQTLTAAKVNTIVDLHAYMRYSKFGEQYSGCGPSGACPDGSLILDEKAYQSVWSQLATLMQNDSKIDKNYLLLDLMNEPVNVPDDKVFTIQASLIKTLRNQSFDGYILVEGNSWSGLHSWLTHQWTGQDGQIYSNASLFSRENFVRAGIEDLSRILINVHQYLDNDYSGIHDDCQQDLSSIGPNGFNLNAFADWLQENQVKAIVTEFGSGKNQASCSTALRQFLQYLQDNSAQGKNYGFVGWTIWSTGHGWGDYNLRVKSTSYQMSILKEFL</sequence>
<dbReference type="STRING" id="456.Ljor_0116"/>
<reference evidence="5 6" key="1">
    <citation type="submission" date="2015-11" db="EMBL/GenBank/DDBJ databases">
        <title>Genomic analysis of 38 Legionella species identifies large and diverse effector repertoires.</title>
        <authorList>
            <person name="Burstein D."/>
            <person name="Amaro F."/>
            <person name="Zusman T."/>
            <person name="Lifshitz Z."/>
            <person name="Cohen O."/>
            <person name="Gilbert J.A."/>
            <person name="Pupko T."/>
            <person name="Shuman H.A."/>
            <person name="Segal G."/>
        </authorList>
    </citation>
    <scope>NUCLEOTIDE SEQUENCE [LARGE SCALE GENOMIC DNA]</scope>
    <source>
        <strain evidence="5 6">BL-540</strain>
    </source>
</reference>
<proteinExistence type="inferred from homology"/>
<organism evidence="5 6">
    <name type="scientific">Legionella jordanis</name>
    <dbReference type="NCBI Taxonomy" id="456"/>
    <lineage>
        <taxon>Bacteria</taxon>
        <taxon>Pseudomonadati</taxon>
        <taxon>Pseudomonadota</taxon>
        <taxon>Gammaproteobacteria</taxon>
        <taxon>Legionellales</taxon>
        <taxon>Legionellaceae</taxon>
        <taxon>Legionella</taxon>
    </lineage>
</organism>
<dbReference type="PANTHER" id="PTHR34142:SF1">
    <property type="entry name" value="GLYCOSIDE HYDROLASE FAMILY 5 DOMAIN-CONTAINING PROTEIN"/>
    <property type="match status" value="1"/>
</dbReference>
<evidence type="ECO:0000259" key="4">
    <source>
        <dbReference type="Pfam" id="PF00150"/>
    </source>
</evidence>
<dbReference type="GO" id="GO:0008810">
    <property type="term" value="F:cellulase activity"/>
    <property type="evidence" value="ECO:0007669"/>
    <property type="project" value="UniProtKB-EC"/>
</dbReference>
<dbReference type="AlphaFoldDB" id="A0A0W0VG95"/>
<protein>
    <submittedName>
        <fullName evidence="5">Endoglucanase</fullName>
        <ecNumber evidence="5">3.2.1.4</ecNumber>
    </submittedName>
</protein>
<comment type="caution">
    <text evidence="5">The sequence shown here is derived from an EMBL/GenBank/DDBJ whole genome shotgun (WGS) entry which is preliminary data.</text>
</comment>
<dbReference type="Gene3D" id="3.20.20.80">
    <property type="entry name" value="Glycosidases"/>
    <property type="match status" value="1"/>
</dbReference>
<keyword evidence="6" id="KW-1185">Reference proteome</keyword>
<evidence type="ECO:0000256" key="1">
    <source>
        <dbReference type="ARBA" id="ARBA00022801"/>
    </source>
</evidence>
<dbReference type="InterPro" id="IPR001547">
    <property type="entry name" value="Glyco_hydro_5"/>
</dbReference>
<dbReference type="Pfam" id="PF00150">
    <property type="entry name" value="Cellulase"/>
    <property type="match status" value="1"/>
</dbReference>
<keyword evidence="2 3" id="KW-0326">Glycosidase</keyword>
<evidence type="ECO:0000313" key="5">
    <source>
        <dbReference type="EMBL" id="KTD18893.1"/>
    </source>
</evidence>
<dbReference type="SUPFAM" id="SSF51445">
    <property type="entry name" value="(Trans)glycosidases"/>
    <property type="match status" value="1"/>
</dbReference>
<dbReference type="PATRIC" id="fig|456.5.peg.130"/>
<dbReference type="EMBL" id="LNYJ01000003">
    <property type="protein sequence ID" value="KTD18893.1"/>
    <property type="molecule type" value="Genomic_DNA"/>
</dbReference>
<feature type="domain" description="Glycoside hydrolase family 5" evidence="4">
    <location>
        <begin position="201"/>
        <end position="490"/>
    </location>
</feature>
<dbReference type="OrthoDB" id="6769681at2"/>